<dbReference type="InterPro" id="IPR050859">
    <property type="entry name" value="Class-I_PLP-dep_aminotransf"/>
</dbReference>
<dbReference type="InterPro" id="IPR004839">
    <property type="entry name" value="Aminotransferase_I/II_large"/>
</dbReference>
<dbReference type="GO" id="GO:0030170">
    <property type="term" value="F:pyridoxal phosphate binding"/>
    <property type="evidence" value="ECO:0007669"/>
    <property type="project" value="InterPro"/>
</dbReference>
<keyword evidence="2 6" id="KW-0032">Aminotransferase</keyword>
<dbReference type="InterPro" id="IPR015421">
    <property type="entry name" value="PyrdxlP-dep_Trfase_major"/>
</dbReference>
<dbReference type="CDD" id="cd00609">
    <property type="entry name" value="AAT_like"/>
    <property type="match status" value="1"/>
</dbReference>
<dbReference type="SUPFAM" id="SSF53383">
    <property type="entry name" value="PLP-dependent transferases"/>
    <property type="match status" value="1"/>
</dbReference>
<accession>A0A3S0R0F1</accession>
<proteinExistence type="predicted"/>
<evidence type="ECO:0000256" key="2">
    <source>
        <dbReference type="ARBA" id="ARBA00022576"/>
    </source>
</evidence>
<name>A0A3S0R0F1_9GAMM</name>
<dbReference type="GO" id="GO:0008483">
    <property type="term" value="F:transaminase activity"/>
    <property type="evidence" value="ECO:0007669"/>
    <property type="project" value="UniProtKB-KW"/>
</dbReference>
<comment type="cofactor">
    <cofactor evidence="1">
        <name>pyridoxal 5'-phosphate</name>
        <dbReference type="ChEBI" id="CHEBI:597326"/>
    </cofactor>
</comment>
<dbReference type="OrthoDB" id="9804020at2"/>
<keyword evidence="7" id="KW-1185">Reference proteome</keyword>
<comment type="caution">
    <text evidence="6">The sequence shown here is derived from an EMBL/GenBank/DDBJ whole genome shotgun (WGS) entry which is preliminary data.</text>
</comment>
<dbReference type="Gene3D" id="3.40.640.10">
    <property type="entry name" value="Type I PLP-dependent aspartate aminotransferase-like (Major domain)"/>
    <property type="match status" value="1"/>
</dbReference>
<sequence>MTAIMQTYSHAAVMNFLNEVSGNFPDAIALAAGRPTERYFGRLSSDALREAIDHYGCSTTQLLQYGRTAGVINTLVATQLRRDEGVPADANRLIITAGCQEAIALCLSALCPRPDDVALVCNPTYIGATGAAQACGVAIKAIPSAGDDLITALEQCIEQLRLERRCPRVLYLIPDFDNPTGRTLSEVQRRAVLTTCERHRIVILEDNPYGMFRYEGSPIPPMAALDEAGCVIYLSTYSKTICPAVRVGSACLPHTLFGDRQASAKLFQELTERKSFVSVNTSPITQAIVGGILLRHDCSLRDWIRPTVDLYADNREVMLQALKKQFEPHPDISWNRPDGGFFLSMDLPFRFTADAVVECATRFQVIVMPLAFFALDDSQDRRIRLAFSAVDRDDIASGVASLSRYVTQRLESMGTRERESPVAASAL</sequence>
<dbReference type="AlphaFoldDB" id="A0A3S0R0F1"/>
<dbReference type="InterPro" id="IPR015424">
    <property type="entry name" value="PyrdxlP-dep_Trfase"/>
</dbReference>
<evidence type="ECO:0000256" key="3">
    <source>
        <dbReference type="ARBA" id="ARBA00022679"/>
    </source>
</evidence>
<dbReference type="InterPro" id="IPR015422">
    <property type="entry name" value="PyrdxlP-dep_Trfase_small"/>
</dbReference>
<dbReference type="EMBL" id="RYYV01000035">
    <property type="protein sequence ID" value="RUL69269.1"/>
    <property type="molecule type" value="Genomic_DNA"/>
</dbReference>
<reference evidence="6 7" key="1">
    <citation type="submission" date="2018-12" db="EMBL/GenBank/DDBJ databases">
        <title>Dyella dinghuensis sp. nov. DHOA06 and Dyella choica sp. nov. 4M-K27, isolated from forest soil.</title>
        <authorList>
            <person name="Qiu L.-H."/>
            <person name="Gao Z.-H."/>
        </authorList>
    </citation>
    <scope>NUCLEOTIDE SEQUENCE [LARGE SCALE GENOMIC DNA]</scope>
    <source>
        <strain evidence="6 7">4M-K27</strain>
    </source>
</reference>
<evidence type="ECO:0000256" key="1">
    <source>
        <dbReference type="ARBA" id="ARBA00001933"/>
    </source>
</evidence>
<evidence type="ECO:0000259" key="5">
    <source>
        <dbReference type="Pfam" id="PF00155"/>
    </source>
</evidence>
<evidence type="ECO:0000313" key="6">
    <source>
        <dbReference type="EMBL" id="RUL69269.1"/>
    </source>
</evidence>
<dbReference type="PANTHER" id="PTHR42790:SF19">
    <property type="entry name" value="KYNURENINE_ALPHA-AMINOADIPATE AMINOTRANSFERASE, MITOCHONDRIAL"/>
    <property type="match status" value="1"/>
</dbReference>
<dbReference type="Proteomes" id="UP000274358">
    <property type="component" value="Unassembled WGS sequence"/>
</dbReference>
<evidence type="ECO:0000256" key="4">
    <source>
        <dbReference type="ARBA" id="ARBA00022898"/>
    </source>
</evidence>
<feature type="domain" description="Aminotransferase class I/classII large" evidence="5">
    <location>
        <begin position="43"/>
        <end position="400"/>
    </location>
</feature>
<keyword evidence="3 6" id="KW-0808">Transferase</keyword>
<dbReference type="PANTHER" id="PTHR42790">
    <property type="entry name" value="AMINOTRANSFERASE"/>
    <property type="match status" value="1"/>
</dbReference>
<dbReference type="Pfam" id="PF00155">
    <property type="entry name" value="Aminotran_1_2"/>
    <property type="match status" value="1"/>
</dbReference>
<protein>
    <submittedName>
        <fullName evidence="6">PLP-dependent aminotransferase family protein</fullName>
    </submittedName>
</protein>
<evidence type="ECO:0000313" key="7">
    <source>
        <dbReference type="Proteomes" id="UP000274358"/>
    </source>
</evidence>
<dbReference type="Gene3D" id="3.90.1150.10">
    <property type="entry name" value="Aspartate Aminotransferase, domain 1"/>
    <property type="match status" value="1"/>
</dbReference>
<keyword evidence="4" id="KW-0663">Pyridoxal phosphate</keyword>
<dbReference type="RefSeq" id="WP_126687071.1">
    <property type="nucleotide sequence ID" value="NZ_RYYV01000035.1"/>
</dbReference>
<gene>
    <name evidence="6" type="ORF">EKH80_22620</name>
</gene>
<dbReference type="GO" id="GO:1901605">
    <property type="term" value="P:alpha-amino acid metabolic process"/>
    <property type="evidence" value="ECO:0007669"/>
    <property type="project" value="TreeGrafter"/>
</dbReference>
<organism evidence="6 7">
    <name type="scientific">Dyella choica</name>
    <dbReference type="NCBI Taxonomy" id="1927959"/>
    <lineage>
        <taxon>Bacteria</taxon>
        <taxon>Pseudomonadati</taxon>
        <taxon>Pseudomonadota</taxon>
        <taxon>Gammaproteobacteria</taxon>
        <taxon>Lysobacterales</taxon>
        <taxon>Rhodanobacteraceae</taxon>
        <taxon>Dyella</taxon>
    </lineage>
</organism>